<protein>
    <submittedName>
        <fullName evidence="1">Fructose 2,6-bisphosphatase</fullName>
    </submittedName>
</protein>
<dbReference type="SUPFAM" id="SSF53254">
    <property type="entry name" value="Phosphoglycerate mutase-like"/>
    <property type="match status" value="1"/>
</dbReference>
<dbReference type="RefSeq" id="WP_284253691.1">
    <property type="nucleotide sequence ID" value="NZ_BAAAQO010000002.1"/>
</dbReference>
<dbReference type="InterPro" id="IPR029033">
    <property type="entry name" value="His_PPase_superfam"/>
</dbReference>
<dbReference type="PANTHER" id="PTHR48100:SF51">
    <property type="entry name" value="PHOSPHOGLYCERATE MUTASE"/>
    <property type="match status" value="1"/>
</dbReference>
<accession>A0ABQ6K4B0</accession>
<evidence type="ECO:0000313" key="2">
    <source>
        <dbReference type="Proteomes" id="UP001157034"/>
    </source>
</evidence>
<dbReference type="Gene3D" id="3.40.50.1240">
    <property type="entry name" value="Phosphoglycerate mutase-like"/>
    <property type="match status" value="1"/>
</dbReference>
<dbReference type="InterPro" id="IPR013078">
    <property type="entry name" value="His_Pase_superF_clade-1"/>
</dbReference>
<comment type="caution">
    <text evidence="1">The sequence shown here is derived from an EMBL/GenBank/DDBJ whole genome shotgun (WGS) entry which is preliminary data.</text>
</comment>
<dbReference type="SMART" id="SM00855">
    <property type="entry name" value="PGAM"/>
    <property type="match status" value="1"/>
</dbReference>
<gene>
    <name evidence="1" type="ORF">GCM10025881_16310</name>
</gene>
<dbReference type="EMBL" id="BSVB01000001">
    <property type="protein sequence ID" value="GMA94807.1"/>
    <property type="molecule type" value="Genomic_DNA"/>
</dbReference>
<dbReference type="PANTHER" id="PTHR48100">
    <property type="entry name" value="BROAD-SPECIFICITY PHOSPHATASE YOR283W-RELATED"/>
    <property type="match status" value="1"/>
</dbReference>
<sequence length="212" mass="23379">MSADLVRLVRHGEVFNPAGVLYGRMPEFHLSDRGRDMARLAARSLAGHDIRRVIASPLTRTRESAQPWLDLFHPAAGLEIDERIIEPTNVFEGTNIRRAVRANPLLARHFRNPWRPSWGEPFAAIAARMMAAIHDAHASVDGGEVVLVSHQSPIWMAARTVQGRPLATDPRNRRCALSSITSLALRDGRFVEVSYEEPAAELLAGAVDQGAV</sequence>
<name>A0ABQ6K4B0_9MICO</name>
<proteinExistence type="predicted"/>
<reference evidence="2" key="1">
    <citation type="journal article" date="2019" name="Int. J. Syst. Evol. Microbiol.">
        <title>The Global Catalogue of Microorganisms (GCM) 10K type strain sequencing project: providing services to taxonomists for standard genome sequencing and annotation.</title>
        <authorList>
            <consortium name="The Broad Institute Genomics Platform"/>
            <consortium name="The Broad Institute Genome Sequencing Center for Infectious Disease"/>
            <person name="Wu L."/>
            <person name="Ma J."/>
        </authorList>
    </citation>
    <scope>NUCLEOTIDE SEQUENCE [LARGE SCALE GENOMIC DNA]</scope>
    <source>
        <strain evidence="2">NBRC 108894</strain>
    </source>
</reference>
<dbReference type="Pfam" id="PF00300">
    <property type="entry name" value="His_Phos_1"/>
    <property type="match status" value="1"/>
</dbReference>
<dbReference type="CDD" id="cd07067">
    <property type="entry name" value="HP_PGM_like"/>
    <property type="match status" value="1"/>
</dbReference>
<organism evidence="1 2">
    <name type="scientific">Pseudolysinimonas kribbensis</name>
    <dbReference type="NCBI Taxonomy" id="433641"/>
    <lineage>
        <taxon>Bacteria</taxon>
        <taxon>Bacillati</taxon>
        <taxon>Actinomycetota</taxon>
        <taxon>Actinomycetes</taxon>
        <taxon>Micrococcales</taxon>
        <taxon>Microbacteriaceae</taxon>
        <taxon>Pseudolysinimonas</taxon>
    </lineage>
</organism>
<evidence type="ECO:0000313" key="1">
    <source>
        <dbReference type="EMBL" id="GMA94807.1"/>
    </source>
</evidence>
<dbReference type="InterPro" id="IPR050275">
    <property type="entry name" value="PGM_Phosphatase"/>
</dbReference>
<keyword evidence="2" id="KW-1185">Reference proteome</keyword>
<dbReference type="Proteomes" id="UP001157034">
    <property type="component" value="Unassembled WGS sequence"/>
</dbReference>